<dbReference type="Pfam" id="PF08450">
    <property type="entry name" value="SGL"/>
    <property type="match status" value="1"/>
</dbReference>
<keyword evidence="4" id="KW-1185">Reference proteome</keyword>
<evidence type="ECO:0000313" key="3">
    <source>
        <dbReference type="EMBL" id="MBT2161202.1"/>
    </source>
</evidence>
<organism evidence="3 4">
    <name type="scientific">Zobellia barbeyronii</name>
    <dbReference type="NCBI Taxonomy" id="2748009"/>
    <lineage>
        <taxon>Bacteria</taxon>
        <taxon>Pseudomonadati</taxon>
        <taxon>Bacteroidota</taxon>
        <taxon>Flavobacteriia</taxon>
        <taxon>Flavobacteriales</taxon>
        <taxon>Flavobacteriaceae</taxon>
        <taxon>Zobellia</taxon>
    </lineage>
</organism>
<dbReference type="PRINTS" id="PR01790">
    <property type="entry name" value="SMP30FAMILY"/>
</dbReference>
<evidence type="ECO:0000256" key="1">
    <source>
        <dbReference type="ARBA" id="ARBA00008853"/>
    </source>
</evidence>
<dbReference type="InterPro" id="IPR005511">
    <property type="entry name" value="SMP-30"/>
</dbReference>
<feature type="domain" description="SMP-30/Gluconolactonase/LRE-like region" evidence="2">
    <location>
        <begin position="12"/>
        <end position="255"/>
    </location>
</feature>
<dbReference type="Proteomes" id="UP000740413">
    <property type="component" value="Unassembled WGS sequence"/>
</dbReference>
<accession>A0ABS5WCW6</accession>
<comment type="caution">
    <text evidence="3">The sequence shown here is derived from an EMBL/GenBank/DDBJ whole genome shotgun (WGS) entry which is preliminary data.</text>
</comment>
<name>A0ABS5WCW6_9FLAO</name>
<reference evidence="4" key="2">
    <citation type="submission" date="2023-07" db="EMBL/GenBank/DDBJ databases">
        <title>Zobellia barbeyronii sp. nov., a new marine flavobacterium, isolated from green and red algae.</title>
        <authorList>
            <person name="Nedashkovskaya O.I."/>
            <person name="Otstavnykh N."/>
            <person name="Zhukova N."/>
            <person name="Guzev K."/>
            <person name="Chausova V."/>
            <person name="Tekutyeva L."/>
            <person name="Mikhailov V."/>
            <person name="Isaeva M."/>
        </authorList>
    </citation>
    <scope>NUCLEOTIDE SEQUENCE [LARGE SCALE GENOMIC DNA]</scope>
    <source>
        <strain evidence="4">KMM 6746</strain>
    </source>
</reference>
<proteinExistence type="inferred from homology"/>
<dbReference type="InterPro" id="IPR011042">
    <property type="entry name" value="6-blade_b-propeller_TolB-like"/>
</dbReference>
<evidence type="ECO:0000259" key="2">
    <source>
        <dbReference type="Pfam" id="PF08450"/>
    </source>
</evidence>
<dbReference type="Gene3D" id="2.120.10.30">
    <property type="entry name" value="TolB, C-terminal domain"/>
    <property type="match status" value="1"/>
</dbReference>
<gene>
    <name evidence="3" type="ORF">HW347_07980</name>
</gene>
<protein>
    <submittedName>
        <fullName evidence="3">SMP-30/gluconolactonase/LRE family protein</fullName>
    </submittedName>
</protein>
<evidence type="ECO:0000313" key="4">
    <source>
        <dbReference type="Proteomes" id="UP000740413"/>
    </source>
</evidence>
<reference evidence="3 4" key="1">
    <citation type="submission" date="2020-06" db="EMBL/GenBank/DDBJ databases">
        <authorList>
            <person name="Isaeva M.P."/>
            <person name="Chernysheva N.Y."/>
        </authorList>
    </citation>
    <scope>NUCLEOTIDE SEQUENCE [LARGE SCALE GENOMIC DNA]</scope>
    <source>
        <strain evidence="3 4">KMM 6746</strain>
    </source>
</reference>
<dbReference type="RefSeq" id="WP_214611351.1">
    <property type="nucleotide sequence ID" value="NZ_JACATN010000002.1"/>
</dbReference>
<sequence>MVETVLNSTATLGEGVFWHPQEKKVYWIDIYGKEIHATDPKTGSNQTFNFPEFVGTIAPIVSGGLLVALENGIVELDTETGEFSSVLELEKDKSSNRFNDGKCDPKGRFWLGSMCRHGLNPTGALYTINTDKSFVKRVENITVSNGITWSLDHKIMYYIDSPTRKVVAYSYDVETGNISNPIKVIDVPEEFGFPDGMTIDNDGMLWIALWGGNSVSQWNPNTGELIQKIMIPAPHVTSCAFGGEDQRKLFITTAREGLTEEQLSEYPLSGSLFSIDLTVGGPEVFFFNKLIAPNS</sequence>
<comment type="similarity">
    <text evidence="1">Belongs to the SMP-30/CGR1 family.</text>
</comment>
<dbReference type="PANTHER" id="PTHR10907">
    <property type="entry name" value="REGUCALCIN"/>
    <property type="match status" value="1"/>
</dbReference>
<dbReference type="PANTHER" id="PTHR10907:SF47">
    <property type="entry name" value="REGUCALCIN"/>
    <property type="match status" value="1"/>
</dbReference>
<dbReference type="EMBL" id="JACATN010000002">
    <property type="protein sequence ID" value="MBT2161202.1"/>
    <property type="molecule type" value="Genomic_DNA"/>
</dbReference>
<dbReference type="SUPFAM" id="SSF63829">
    <property type="entry name" value="Calcium-dependent phosphotriesterase"/>
    <property type="match status" value="1"/>
</dbReference>
<dbReference type="InterPro" id="IPR013658">
    <property type="entry name" value="SGL"/>
</dbReference>